<dbReference type="CDD" id="cd00586">
    <property type="entry name" value="4HBT"/>
    <property type="match status" value="1"/>
</dbReference>
<dbReference type="PANTHER" id="PTHR31793:SF37">
    <property type="entry name" value="ACYL-COA THIOESTER HYDROLASE YBGC"/>
    <property type="match status" value="1"/>
</dbReference>
<evidence type="ECO:0000256" key="1">
    <source>
        <dbReference type="ARBA" id="ARBA00005953"/>
    </source>
</evidence>
<dbReference type="SUPFAM" id="SSF54637">
    <property type="entry name" value="Thioesterase/thiol ester dehydrase-isomerase"/>
    <property type="match status" value="1"/>
</dbReference>
<comment type="caution">
    <text evidence="4">The sequence shown here is derived from an EMBL/GenBank/DDBJ whole genome shotgun (WGS) entry which is preliminary data.</text>
</comment>
<organism evidence="4 5">
    <name type="scientific">Iodidimonas nitroreducens</name>
    <dbReference type="NCBI Taxonomy" id="1236968"/>
    <lineage>
        <taxon>Bacteria</taxon>
        <taxon>Pseudomonadati</taxon>
        <taxon>Pseudomonadota</taxon>
        <taxon>Alphaproteobacteria</taxon>
        <taxon>Iodidimonadales</taxon>
        <taxon>Iodidimonadaceae</taxon>
        <taxon>Iodidimonas</taxon>
    </lineage>
</organism>
<dbReference type="FunFam" id="3.10.129.10:FF:000004">
    <property type="entry name" value="Tol-pal system-associated acyl-CoA thioesterase"/>
    <property type="match status" value="1"/>
</dbReference>
<dbReference type="PIRSF" id="PIRSF003230">
    <property type="entry name" value="YbgC"/>
    <property type="match status" value="1"/>
</dbReference>
<accession>A0A5A7NAL8</accession>
<dbReference type="AlphaFoldDB" id="A0A5A7NAL8"/>
<keyword evidence="5" id="KW-1185">Reference proteome</keyword>
<dbReference type="GO" id="GO:0047617">
    <property type="term" value="F:fatty acyl-CoA hydrolase activity"/>
    <property type="evidence" value="ECO:0007669"/>
    <property type="project" value="TreeGrafter"/>
</dbReference>
<dbReference type="PROSITE" id="PS01328">
    <property type="entry name" value="4HBCOA_THIOESTERASE"/>
    <property type="match status" value="1"/>
</dbReference>
<gene>
    <name evidence="4" type="ORF">JCM17846_26490</name>
</gene>
<dbReference type="InterPro" id="IPR006684">
    <property type="entry name" value="YbgC/YbaW"/>
</dbReference>
<evidence type="ECO:0000313" key="4">
    <source>
        <dbReference type="EMBL" id="GER04967.1"/>
    </source>
</evidence>
<feature type="domain" description="Thioesterase" evidence="3">
    <location>
        <begin position="30"/>
        <end position="127"/>
    </location>
</feature>
<evidence type="ECO:0000256" key="2">
    <source>
        <dbReference type="ARBA" id="ARBA00022801"/>
    </source>
</evidence>
<dbReference type="Pfam" id="PF03061">
    <property type="entry name" value="4HBT"/>
    <property type="match status" value="1"/>
</dbReference>
<dbReference type="Proteomes" id="UP000324996">
    <property type="component" value="Unassembled WGS sequence"/>
</dbReference>
<dbReference type="InterPro" id="IPR006683">
    <property type="entry name" value="Thioestr_dom"/>
</dbReference>
<sequence>MNAPGPESGYLDAGAHYLPLRVYYEDTDAGGIVYHANYLRYFERARGEMLRLLGIDHIAAWLGSRDGPGSEPADGPRMGFAVRHVSVDYLRPARLDDALMVRSTVLHVGAAYVDAGQSIWRADDHLVSARLRVALVNDQGLPCRLPKAWRRILKTLEGVSPSEEASGF</sequence>
<dbReference type="InterPro" id="IPR050563">
    <property type="entry name" value="4-hydroxybenzoyl-CoA_TE"/>
</dbReference>
<dbReference type="Gene3D" id="3.10.129.10">
    <property type="entry name" value="Hotdog Thioesterase"/>
    <property type="match status" value="1"/>
</dbReference>
<evidence type="ECO:0000313" key="5">
    <source>
        <dbReference type="Proteomes" id="UP000324996"/>
    </source>
</evidence>
<dbReference type="RefSeq" id="WP_042083972.1">
    <property type="nucleotide sequence ID" value="NZ_BKCN01000015.1"/>
</dbReference>
<evidence type="ECO:0000259" key="3">
    <source>
        <dbReference type="Pfam" id="PF03061"/>
    </source>
</evidence>
<keyword evidence="2" id="KW-0378">Hydrolase</keyword>
<dbReference type="InterPro" id="IPR008272">
    <property type="entry name" value="HB-CoA_thioesterase_AS"/>
</dbReference>
<comment type="similarity">
    <text evidence="1">Belongs to the 4-hydroxybenzoyl-CoA thioesterase family.</text>
</comment>
<reference evidence="4 5" key="1">
    <citation type="submission" date="2019-09" db="EMBL/GenBank/DDBJ databases">
        <title>NBRP : Genome information of microbial organism related human and environment.</title>
        <authorList>
            <person name="Hattori M."/>
            <person name="Oshima K."/>
            <person name="Inaba H."/>
            <person name="Suda W."/>
            <person name="Sakamoto M."/>
            <person name="Iino T."/>
            <person name="Kitahara M."/>
            <person name="Oshida Y."/>
            <person name="Iida T."/>
            <person name="Kudo T."/>
            <person name="Itoh T."/>
            <person name="Ohkuma M."/>
        </authorList>
    </citation>
    <scope>NUCLEOTIDE SEQUENCE [LARGE SCALE GENOMIC DNA]</scope>
    <source>
        <strain evidence="4 5">Q-1</strain>
    </source>
</reference>
<dbReference type="EMBL" id="BKCN01000015">
    <property type="protein sequence ID" value="GER04967.1"/>
    <property type="molecule type" value="Genomic_DNA"/>
</dbReference>
<dbReference type="InterPro" id="IPR029069">
    <property type="entry name" value="HotDog_dom_sf"/>
</dbReference>
<protein>
    <submittedName>
        <fullName evidence="4">4-hydroxybenzoyl-CoA thioesterase</fullName>
    </submittedName>
</protein>
<name>A0A5A7NAL8_9PROT</name>
<proteinExistence type="inferred from homology"/>
<dbReference type="PANTHER" id="PTHR31793">
    <property type="entry name" value="4-HYDROXYBENZOYL-COA THIOESTERASE FAMILY MEMBER"/>
    <property type="match status" value="1"/>
</dbReference>